<dbReference type="PIRSF" id="PIRSF015753">
    <property type="entry name" value="GST"/>
    <property type="match status" value="1"/>
</dbReference>
<dbReference type="EMBL" id="CP041153">
    <property type="protein sequence ID" value="QDF75040.1"/>
    <property type="molecule type" value="Genomic_DNA"/>
</dbReference>
<dbReference type="RefSeq" id="WP_033539190.1">
    <property type="nucleotide sequence ID" value="NZ_CP041153.1"/>
</dbReference>
<feature type="domain" description="GST C-terminal" evidence="1">
    <location>
        <begin position="170"/>
        <end position="310"/>
    </location>
</feature>
<dbReference type="InterPro" id="IPR004045">
    <property type="entry name" value="Glutathione_S-Trfase_N"/>
</dbReference>
<dbReference type="Gene3D" id="1.20.1050.10">
    <property type="match status" value="1"/>
</dbReference>
<dbReference type="InterPro" id="IPR036249">
    <property type="entry name" value="Thioredoxin-like_sf"/>
</dbReference>
<dbReference type="InterPro" id="IPR036282">
    <property type="entry name" value="Glutathione-S-Trfase_C_sf"/>
</dbReference>
<dbReference type="InterPro" id="IPR016639">
    <property type="entry name" value="GST_Omega/GSH"/>
</dbReference>
<dbReference type="Proteomes" id="UP000318758">
    <property type="component" value="Chromosome"/>
</dbReference>
<dbReference type="PANTHER" id="PTHR32419:SF6">
    <property type="entry name" value="GLUTATHIONE S-TRANSFERASE OMEGA-LIKE 1-RELATED"/>
    <property type="match status" value="1"/>
</dbReference>
<reference evidence="2 3" key="1">
    <citation type="submission" date="2019-06" db="EMBL/GenBank/DDBJ databases">
        <title>Complete genome of Shewanella marisflavi ECSMB14101, a mussel settlement-inducing bacterium isolated from East China Sea.</title>
        <authorList>
            <person name="Yang J."/>
            <person name="Liang X."/>
            <person name="Chang R."/>
            <person name="Peng L."/>
        </authorList>
    </citation>
    <scope>NUCLEOTIDE SEQUENCE [LARGE SCALE GENOMIC DNA]</scope>
    <source>
        <strain evidence="2 3">ECSMB14101</strain>
    </source>
</reference>
<dbReference type="SFLD" id="SFLDS00019">
    <property type="entry name" value="Glutathione_Transferase_(cytos"/>
    <property type="match status" value="1"/>
</dbReference>
<dbReference type="Pfam" id="PF13409">
    <property type="entry name" value="GST_N_2"/>
    <property type="match status" value="1"/>
</dbReference>
<dbReference type="CDD" id="cd03190">
    <property type="entry name" value="GST_C_Omega_like"/>
    <property type="match status" value="1"/>
</dbReference>
<dbReference type="InterPro" id="IPR010987">
    <property type="entry name" value="Glutathione-S-Trfase_C-like"/>
</dbReference>
<evidence type="ECO:0000259" key="1">
    <source>
        <dbReference type="PROSITE" id="PS50405"/>
    </source>
</evidence>
<evidence type="ECO:0000313" key="2">
    <source>
        <dbReference type="EMBL" id="QDF75040.1"/>
    </source>
</evidence>
<dbReference type="Pfam" id="PF13410">
    <property type="entry name" value="GST_C_2"/>
    <property type="match status" value="1"/>
</dbReference>
<dbReference type="InterPro" id="IPR040079">
    <property type="entry name" value="Glutathione_S-Trfase"/>
</dbReference>
<protein>
    <submittedName>
        <fullName evidence="2">Glutathione S-transferase family protein</fullName>
    </submittedName>
</protein>
<name>A0ABX5WN53_9GAMM</name>
<organism evidence="2 3">
    <name type="scientific">Shewanella marisflavi</name>
    <dbReference type="NCBI Taxonomy" id="260364"/>
    <lineage>
        <taxon>Bacteria</taxon>
        <taxon>Pseudomonadati</taxon>
        <taxon>Pseudomonadota</taxon>
        <taxon>Gammaproteobacteria</taxon>
        <taxon>Alteromonadales</taxon>
        <taxon>Shewanellaceae</taxon>
        <taxon>Shewanella</taxon>
    </lineage>
</organism>
<dbReference type="SFLD" id="SFLDG01148">
    <property type="entry name" value="Xi_(cytGST)"/>
    <property type="match status" value="1"/>
</dbReference>
<dbReference type="SFLD" id="SFLDG01206">
    <property type="entry name" value="Xi.1"/>
    <property type="match status" value="1"/>
</dbReference>
<accession>A0ABX5WN53</accession>
<dbReference type="InterPro" id="IPR047047">
    <property type="entry name" value="GST_Omega-like_C"/>
</dbReference>
<keyword evidence="3" id="KW-1185">Reference proteome</keyword>
<dbReference type="PANTHER" id="PTHR32419">
    <property type="entry name" value="GLUTATHIONYL-HYDROQUINONE REDUCTASE"/>
    <property type="match status" value="1"/>
</dbReference>
<sequence length="330" mass="36866">MLVNGQWAEAWQPVQAQDKQGRFVRQSSSFRNWITPDGKAGPTGEGGFKAEAGRYHLYVAYICPWASRTLMVRALKGLTDFISVSVVNPVLSEQGWQFGGASDSKVGGDDTNLEHGDSLNGHKYLHQLYTQVDPQFTGRATVPVLWDKQRQVIVNNESADIIRMLNSACDHLTDSALNPALDLYPQDLHQAIDSLNERLYHQLNNGVYKAGFATSQFAYEEAYQGVFSLLDELEQTLSDGRPYLLGEQLTESDIRAFVTLVRFDVAYYGLFKCNRELIAQKPHLQAYLQRIYTLDGIAATVNFEHIKQGYYSIKALNPAGIVPVGPQVSL</sequence>
<dbReference type="PROSITE" id="PS50405">
    <property type="entry name" value="GST_CTER"/>
    <property type="match status" value="1"/>
</dbReference>
<dbReference type="SUPFAM" id="SSF47616">
    <property type="entry name" value="GST C-terminal domain-like"/>
    <property type="match status" value="1"/>
</dbReference>
<evidence type="ECO:0000313" key="3">
    <source>
        <dbReference type="Proteomes" id="UP000318758"/>
    </source>
</evidence>
<dbReference type="SUPFAM" id="SSF52833">
    <property type="entry name" value="Thioredoxin-like"/>
    <property type="match status" value="1"/>
</dbReference>
<gene>
    <name evidence="2" type="ORF">FGA12_07620</name>
</gene>
<proteinExistence type="predicted"/>
<dbReference type="Gene3D" id="3.40.30.10">
    <property type="entry name" value="Glutaredoxin"/>
    <property type="match status" value="1"/>
</dbReference>